<gene>
    <name evidence="1" type="ORF">Ciccas_001593</name>
</gene>
<evidence type="ECO:0000313" key="2">
    <source>
        <dbReference type="Proteomes" id="UP001626550"/>
    </source>
</evidence>
<sequence length="141" mass="15592">MEDNETDLFGGCFASILAVKDGLLGVGNDGIVRYIQMSQMNSKQTKAHTRSVIDQMAISKVIRILIISDYYESPSRILNIKISANYSKLACGLDSGQILLFKHTNKAGWGKKLELKSTNRPQVGIAFIQNLSATYVVVRTH</sequence>
<accession>A0ABD2QJX3</accession>
<comment type="caution">
    <text evidence="1">The sequence shown here is derived from an EMBL/GenBank/DDBJ whole genome shotgun (WGS) entry which is preliminary data.</text>
</comment>
<dbReference type="AlphaFoldDB" id="A0ABD2QJX3"/>
<proteinExistence type="predicted"/>
<evidence type="ECO:0000313" key="1">
    <source>
        <dbReference type="EMBL" id="KAL3319723.1"/>
    </source>
</evidence>
<reference evidence="1 2" key="1">
    <citation type="submission" date="2024-11" db="EMBL/GenBank/DDBJ databases">
        <title>Adaptive evolution of stress response genes in parasites aligns with host niche diversity.</title>
        <authorList>
            <person name="Hahn C."/>
            <person name="Resl P."/>
        </authorList>
    </citation>
    <scope>NUCLEOTIDE SEQUENCE [LARGE SCALE GENOMIC DNA]</scope>
    <source>
        <strain evidence="1">EGGRZ-B1_66</strain>
        <tissue evidence="1">Body</tissue>
    </source>
</reference>
<organism evidence="1 2">
    <name type="scientific">Cichlidogyrus casuarinus</name>
    <dbReference type="NCBI Taxonomy" id="1844966"/>
    <lineage>
        <taxon>Eukaryota</taxon>
        <taxon>Metazoa</taxon>
        <taxon>Spiralia</taxon>
        <taxon>Lophotrochozoa</taxon>
        <taxon>Platyhelminthes</taxon>
        <taxon>Monogenea</taxon>
        <taxon>Monopisthocotylea</taxon>
        <taxon>Dactylogyridea</taxon>
        <taxon>Ancyrocephalidae</taxon>
        <taxon>Cichlidogyrus</taxon>
    </lineage>
</organism>
<name>A0ABD2QJX3_9PLAT</name>
<keyword evidence="2" id="KW-1185">Reference proteome</keyword>
<dbReference type="Proteomes" id="UP001626550">
    <property type="component" value="Unassembled WGS sequence"/>
</dbReference>
<dbReference type="EMBL" id="JBJKFK010000107">
    <property type="protein sequence ID" value="KAL3319723.1"/>
    <property type="molecule type" value="Genomic_DNA"/>
</dbReference>
<protein>
    <submittedName>
        <fullName evidence="1">Uncharacterized protein</fullName>
    </submittedName>
</protein>